<dbReference type="EMBL" id="CP001044">
    <property type="protein sequence ID" value="ACC72525.1"/>
    <property type="molecule type" value="Genomic_DNA"/>
</dbReference>
<evidence type="ECO:0000256" key="2">
    <source>
        <dbReference type="ARBA" id="ARBA00000751"/>
    </source>
</evidence>
<dbReference type="CDD" id="cd15457">
    <property type="entry name" value="NADAR"/>
    <property type="match status" value="1"/>
</dbReference>
<feature type="domain" description="NADAR" evidence="3">
    <location>
        <begin position="19"/>
        <end position="163"/>
    </location>
</feature>
<dbReference type="Proteomes" id="UP000001192">
    <property type="component" value="Chromosome 2"/>
</dbReference>
<dbReference type="Gene3D" id="1.10.357.40">
    <property type="entry name" value="YbiA-like"/>
    <property type="match status" value="1"/>
</dbReference>
<reference evidence="5" key="1">
    <citation type="journal article" date="2014" name="Stand. Genomic Sci.">
        <title>Complete genome sequence of Burkholderia phymatum STM815(T), a broad host range and efficient nitrogen-fixing symbiont of Mimosa species.</title>
        <authorList>
            <person name="Moulin L."/>
            <person name="Klonowska A."/>
            <person name="Caroline B."/>
            <person name="Booth K."/>
            <person name="Vriezen J.A."/>
            <person name="Melkonian R."/>
            <person name="James E.K."/>
            <person name="Young J.P."/>
            <person name="Bena G."/>
            <person name="Hauser L."/>
            <person name="Land M."/>
            <person name="Kyrpides N."/>
            <person name="Bruce D."/>
            <person name="Chain P."/>
            <person name="Copeland A."/>
            <person name="Pitluck S."/>
            <person name="Woyke T."/>
            <person name="Lizotte-Waniewski M."/>
            <person name="Bristow J."/>
            <person name="Riley M."/>
        </authorList>
    </citation>
    <scope>NUCLEOTIDE SEQUENCE [LARGE SCALE GENOMIC DNA]</scope>
    <source>
        <strain evidence="5">DSM 17167 / CIP 108236 / LMG 21445 / STM815</strain>
    </source>
</reference>
<sequence>MVSSSAGVRSYTRKESVVFRKTTDEFGGLSNMAPNFPLFVVGVSVRTSEALYQACRFPHLPDVQKLIIEQTSPMTAKMKSKPYRPESRQDWDRVRNMVMRWCLRVKLAENWQEFGDLLLATGARPIVEDSSKDAYWGAIHVGDGIYRGENVLGRLLMELRKKLIEDPDSLRVVKPLALSEFLLLGKHIEAVTADQAAMSEVPASVRTARLEYLRGRDGS</sequence>
<dbReference type="OrthoDB" id="9793111at2"/>
<organism evidence="4 5">
    <name type="scientific">Paraburkholderia phymatum (strain DSM 17167 / CIP 108236 / LMG 21445 / STM815)</name>
    <name type="common">Burkholderia phymatum</name>
    <dbReference type="NCBI Taxonomy" id="391038"/>
    <lineage>
        <taxon>Bacteria</taxon>
        <taxon>Pseudomonadati</taxon>
        <taxon>Pseudomonadota</taxon>
        <taxon>Betaproteobacteria</taxon>
        <taxon>Burkholderiales</taxon>
        <taxon>Burkholderiaceae</taxon>
        <taxon>Paraburkholderia</taxon>
    </lineage>
</organism>
<keyword evidence="5" id="KW-1185">Reference proteome</keyword>
<evidence type="ECO:0000259" key="3">
    <source>
        <dbReference type="Pfam" id="PF08719"/>
    </source>
</evidence>
<dbReference type="InterPro" id="IPR037238">
    <property type="entry name" value="YbiA-like_sf"/>
</dbReference>
<dbReference type="HOGENOM" id="CLU_084247_3_0_4"/>
<dbReference type="KEGG" id="bph:Bphy_3371"/>
<comment type="catalytic activity">
    <reaction evidence="1">
        <text>5-amino-6-(5-phospho-D-ribosylamino)uracil + H2O = 5,6-diaminouracil + D-ribose 5-phosphate</text>
        <dbReference type="Rhea" id="RHEA:55020"/>
        <dbReference type="ChEBI" id="CHEBI:15377"/>
        <dbReference type="ChEBI" id="CHEBI:46252"/>
        <dbReference type="ChEBI" id="CHEBI:58453"/>
        <dbReference type="ChEBI" id="CHEBI:78346"/>
    </reaction>
</comment>
<name>B2JKZ6_PARP8</name>
<comment type="catalytic activity">
    <reaction evidence="2">
        <text>2,5-diamino-6-hydroxy-4-(5-phosphoribosylamino)-pyrimidine + H2O = 2,5,6-triamino-4-hydroxypyrimidine + D-ribose 5-phosphate</text>
        <dbReference type="Rhea" id="RHEA:23436"/>
        <dbReference type="ChEBI" id="CHEBI:15377"/>
        <dbReference type="ChEBI" id="CHEBI:58614"/>
        <dbReference type="ChEBI" id="CHEBI:78346"/>
        <dbReference type="ChEBI" id="CHEBI:137796"/>
    </reaction>
</comment>
<dbReference type="Pfam" id="PF08719">
    <property type="entry name" value="NADAR"/>
    <property type="match status" value="1"/>
</dbReference>
<evidence type="ECO:0000313" key="5">
    <source>
        <dbReference type="Proteomes" id="UP000001192"/>
    </source>
</evidence>
<dbReference type="InterPro" id="IPR012816">
    <property type="entry name" value="NADAR"/>
</dbReference>
<proteinExistence type="predicted"/>
<dbReference type="eggNOG" id="COG3236">
    <property type="taxonomic scope" value="Bacteria"/>
</dbReference>
<accession>B2JKZ6</accession>
<dbReference type="SUPFAM" id="SSF143990">
    <property type="entry name" value="YbiA-like"/>
    <property type="match status" value="1"/>
</dbReference>
<dbReference type="STRING" id="391038.Bphy_3371"/>
<dbReference type="RefSeq" id="WP_012402698.1">
    <property type="nucleotide sequence ID" value="NC_010623.1"/>
</dbReference>
<gene>
    <name evidence="4" type="ordered locus">Bphy_3371</name>
</gene>
<dbReference type="AlphaFoldDB" id="B2JKZ6"/>
<protein>
    <recommendedName>
        <fullName evidence="3">NADAR domain-containing protein</fullName>
    </recommendedName>
</protein>
<evidence type="ECO:0000256" key="1">
    <source>
        <dbReference type="ARBA" id="ARBA00000022"/>
    </source>
</evidence>
<evidence type="ECO:0000313" key="4">
    <source>
        <dbReference type="EMBL" id="ACC72525.1"/>
    </source>
</evidence>
<dbReference type="NCBIfam" id="TIGR02464">
    <property type="entry name" value="ribofla_fusion"/>
    <property type="match status" value="1"/>
</dbReference>